<feature type="domain" description="GerMN" evidence="1">
    <location>
        <begin position="250"/>
        <end position="337"/>
    </location>
</feature>
<keyword evidence="3" id="KW-1185">Reference proteome</keyword>
<dbReference type="RefSeq" id="WP_211023313.1">
    <property type="nucleotide sequence ID" value="NZ_BOSL01000015.1"/>
</dbReference>
<comment type="caution">
    <text evidence="2">The sequence shown here is derived from an EMBL/GenBank/DDBJ whole genome shotgun (WGS) entry which is preliminary data.</text>
</comment>
<protein>
    <submittedName>
        <fullName evidence="2">Spore germination protein GerM</fullName>
    </submittedName>
</protein>
<dbReference type="EMBL" id="BOSL01000015">
    <property type="protein sequence ID" value="GIP55018.1"/>
    <property type="molecule type" value="Genomic_DNA"/>
</dbReference>
<feature type="domain" description="GerMN" evidence="1">
    <location>
        <begin position="99"/>
        <end position="189"/>
    </location>
</feature>
<reference evidence="2 3" key="1">
    <citation type="submission" date="2021-03" db="EMBL/GenBank/DDBJ databases">
        <title>Antimicrobial resistance genes in bacteria isolated from Japanese honey, and their potential for conferring macrolide and lincosamide resistance in the American foulbrood pathogen Paenibacillus larvae.</title>
        <authorList>
            <person name="Okamoto M."/>
            <person name="Kumagai M."/>
            <person name="Kanamori H."/>
            <person name="Takamatsu D."/>
        </authorList>
    </citation>
    <scope>NUCLEOTIDE SEQUENCE [LARGE SCALE GENOMIC DNA]</scope>
    <source>
        <strain evidence="2 3">J42TS3</strain>
    </source>
</reference>
<gene>
    <name evidence="2" type="primary">gerM</name>
    <name evidence="2" type="ORF">J42TS3_40530</name>
</gene>
<dbReference type="Proteomes" id="UP000679992">
    <property type="component" value="Unassembled WGS sequence"/>
</dbReference>
<evidence type="ECO:0000313" key="3">
    <source>
        <dbReference type="Proteomes" id="UP000679992"/>
    </source>
</evidence>
<evidence type="ECO:0000259" key="1">
    <source>
        <dbReference type="SMART" id="SM00909"/>
    </source>
</evidence>
<name>A0ABQ4MGB0_9BACL</name>
<dbReference type="PROSITE" id="PS51257">
    <property type="entry name" value="PROKAR_LIPOPROTEIN"/>
    <property type="match status" value="1"/>
</dbReference>
<proteinExistence type="predicted"/>
<dbReference type="SMART" id="SM00909">
    <property type="entry name" value="Germane"/>
    <property type="match status" value="2"/>
</dbReference>
<sequence>MIRWNRQLRNTAAAGMLAIPLLLSGCSLFGMGSSAQIDPPPGDVEAQMLQSLESANGTGRTSIATEEALSTVYLKNEQGWLAPVSLHLPKGDATDKQIRMLEMLVDGGPYQGTVPTGFSGVLPAGTEVQAVTLKKDEKLAIVEFNKSFGTYAATDERKILEAVTWTLLGDPDIENVQLWMDGAKLNEMPVNGTPLDRPLNRTLGINLELGDGISLSQTRPVTVFFSASTPDGVQYFVPVTRFVSSEKNTVTGALTELIKGPSRGDGLERVLTDNTVLKAVELSEDGVITVSIEDDMFEAGEKPPAQMLQSLVLTVTENAPDKKVRIWLNGQKDVIGMDNQKYGEPVLRPESINEIPL</sequence>
<organism evidence="2 3">
    <name type="scientific">Paenibacillus vini</name>
    <dbReference type="NCBI Taxonomy" id="1476024"/>
    <lineage>
        <taxon>Bacteria</taxon>
        <taxon>Bacillati</taxon>
        <taxon>Bacillota</taxon>
        <taxon>Bacilli</taxon>
        <taxon>Bacillales</taxon>
        <taxon>Paenibacillaceae</taxon>
        <taxon>Paenibacillus</taxon>
    </lineage>
</organism>
<dbReference type="InterPro" id="IPR019606">
    <property type="entry name" value="GerMN"/>
</dbReference>
<accession>A0ABQ4MGB0</accession>
<evidence type="ECO:0000313" key="2">
    <source>
        <dbReference type="EMBL" id="GIP55018.1"/>
    </source>
</evidence>
<dbReference type="Pfam" id="PF10646">
    <property type="entry name" value="Germane"/>
    <property type="match status" value="2"/>
</dbReference>